<gene>
    <name evidence="13" type="primary">dnaE2</name>
    <name evidence="15" type="ORF">A4H34_07700</name>
</gene>
<dbReference type="Gene3D" id="3.20.20.140">
    <property type="entry name" value="Metal-dependent hydrolases"/>
    <property type="match status" value="1"/>
</dbReference>
<accession>A0A179B7Z1</accession>
<dbReference type="GO" id="GO:0008408">
    <property type="term" value="F:3'-5' exonuclease activity"/>
    <property type="evidence" value="ECO:0007669"/>
    <property type="project" value="InterPro"/>
</dbReference>
<dbReference type="GO" id="GO:0003887">
    <property type="term" value="F:DNA-directed DNA polymerase activity"/>
    <property type="evidence" value="ECO:0007669"/>
    <property type="project" value="UniProtKB-UniRule"/>
</dbReference>
<dbReference type="SMART" id="SM00481">
    <property type="entry name" value="POLIIIAc"/>
    <property type="match status" value="1"/>
</dbReference>
<dbReference type="InterPro" id="IPR023073">
    <property type="entry name" value="DnaE2"/>
</dbReference>
<dbReference type="NCBIfam" id="NF004225">
    <property type="entry name" value="PRK05672.1"/>
    <property type="match status" value="1"/>
</dbReference>
<dbReference type="InterPro" id="IPR003141">
    <property type="entry name" value="Pol/His_phosphatase_N"/>
</dbReference>
<dbReference type="InterPro" id="IPR029460">
    <property type="entry name" value="DNAPol_HHH"/>
</dbReference>
<evidence type="ECO:0000256" key="5">
    <source>
        <dbReference type="ARBA" id="ARBA00022490"/>
    </source>
</evidence>
<dbReference type="Gene3D" id="1.10.150.870">
    <property type="match status" value="1"/>
</dbReference>
<comment type="similarity">
    <text evidence="2 13">Belongs to the DNA polymerase type-C family. DnaE2 subfamily.</text>
</comment>
<evidence type="ECO:0000256" key="2">
    <source>
        <dbReference type="ARBA" id="ARBA00007391"/>
    </source>
</evidence>
<keyword evidence="5 13" id="KW-0963">Cytoplasm</keyword>
<comment type="function">
    <text evidence="13">DNA polymerase involved in damage-induced mutagenesis and translesion synthesis (TLS). It is not the major replicative DNA polymerase.</text>
</comment>
<dbReference type="InterPro" id="IPR004013">
    <property type="entry name" value="PHP_dom"/>
</dbReference>
<evidence type="ECO:0000256" key="13">
    <source>
        <dbReference type="HAMAP-Rule" id="MF_01902"/>
    </source>
</evidence>
<dbReference type="EC" id="2.7.7.7" evidence="3 13"/>
<evidence type="ECO:0000313" key="16">
    <source>
        <dbReference type="Proteomes" id="UP000078368"/>
    </source>
</evidence>
<evidence type="ECO:0000256" key="11">
    <source>
        <dbReference type="ARBA" id="ARBA00023204"/>
    </source>
</evidence>
<comment type="subcellular location">
    <subcellularLocation>
        <location evidence="1 13">Cytoplasm</location>
    </subcellularLocation>
</comment>
<dbReference type="STRING" id="1823756.A4H34_07700"/>
<dbReference type="Pfam" id="PF07733">
    <property type="entry name" value="DNA_pol3_alpha"/>
    <property type="match status" value="1"/>
</dbReference>
<dbReference type="Pfam" id="PF14579">
    <property type="entry name" value="HHH_6"/>
    <property type="match status" value="1"/>
</dbReference>
<evidence type="ECO:0000256" key="6">
    <source>
        <dbReference type="ARBA" id="ARBA00022679"/>
    </source>
</evidence>
<proteinExistence type="inferred from homology"/>
<protein>
    <recommendedName>
        <fullName evidence="4 13">Error-prone DNA polymerase</fullName>
        <ecNumber evidence="3 13">2.7.7.7</ecNumber>
    </recommendedName>
</protein>
<keyword evidence="10 13" id="KW-0239">DNA-directed DNA polymerase</keyword>
<dbReference type="CDD" id="cd04485">
    <property type="entry name" value="DnaE_OBF"/>
    <property type="match status" value="1"/>
</dbReference>
<dbReference type="GO" id="GO:0005737">
    <property type="term" value="C:cytoplasm"/>
    <property type="evidence" value="ECO:0007669"/>
    <property type="project" value="UniProtKB-SubCell"/>
</dbReference>
<keyword evidence="16" id="KW-1185">Reference proteome</keyword>
<keyword evidence="11 13" id="KW-0234">DNA repair</keyword>
<sequence>MHVHSAYSFLDGASLPADLVARACELELQALAVTDHGGFPGVVQLASAARAAGLPAVIGTELTLLSEDRSAQADPPGEHIVLLARDPEGYRRLSRTVGEAMLASGEKNRARYELEDLAAASGGNWMVLSGCRKGGVRRALEGLEGQGAEGSRGGLPLEGAGSRERADCLGIAGSPGIAGGRRNSGFNPGASAFSGPSPALWDVDAAVEQVRRLESLFGKENVAVELTNSGAPLDRERCRALVETADRAGVPYLATGNVHYARPRDRDVADVFAATRARTTLEEIDPFLPANGSHLRSGEQMLSLHRDHPEAVAEAARIGAECAFDLALVAPDLPDFPVPEGHTEASWLRCLTRERALKRYGPRSSNPRAWEVIDHELDVIVGLGFPGYFLIVCEIVDFCRSRGIWCQGRGSSANSAVCFALGITAVDAVRHKMLFERFLSPGRSGPPDIDVDIESDRREEVIQHVYERYGRKCAAQVANTISYRPRSAIRDAAKALGYEEGQVEAWLRSVEHKVPAKADVGGSAGYEPAGYEADVPAAVADLASRMQRLPRHLGIHTGGMVLCDRPVIDVCPAGWARMPGRTVLQWDKDDCAEAGLVKFDLLGLGMLTALRKSYTQLTDAGIAGSDGKPLGLHNLPQEDPRVYALLQAADTVGVFQVESRAQMATLPRLRPECFYDIVIEVALIRPGPIQGDAVSPYLARRRGREPVTYPHPLTKPALEKTLGVPLFQEQLMQIAIDVAGFTPAQADRLRKAMGAKRSHERMSELKSELYSGMAAKGVPPGVREEIYDKLDAFAEFGFPESHSFSFAYLVYASAWLKVHFPEHFYAGILAAQPMGFYSPQSLVADARRHGVHVASPCVVRSLGEVSVRKRGAAERDVAKCGGERAEMECDEPECGDGAAASTRLVDPHGDLEVRLGLDSVRGLGAAAVSRILKARQGAPFTDAADMARRARLGRGQLEALAAAGALQALGVGRREGIWAAQALADKTVQGKGWYQPTLPGTESIGTAPALDEMTEQEAAIADISSTGVSAGSYPTQFLRGDLAGRGILKVSDLGEAPVGERVRVAGVVTHRQRPWTATGVTFISLEDETGILNVVCSTGLWDRYRQVARRSQGLVVRGMVERGDGAMNFVADALEPLVLPVQAKSRDFR</sequence>
<keyword evidence="6 13" id="KW-0808">Transferase</keyword>
<evidence type="ECO:0000256" key="1">
    <source>
        <dbReference type="ARBA" id="ARBA00004496"/>
    </source>
</evidence>
<comment type="catalytic activity">
    <reaction evidence="12 13">
        <text>DNA(n) + a 2'-deoxyribonucleoside 5'-triphosphate = DNA(n+1) + diphosphate</text>
        <dbReference type="Rhea" id="RHEA:22508"/>
        <dbReference type="Rhea" id="RHEA-COMP:17339"/>
        <dbReference type="Rhea" id="RHEA-COMP:17340"/>
        <dbReference type="ChEBI" id="CHEBI:33019"/>
        <dbReference type="ChEBI" id="CHEBI:61560"/>
        <dbReference type="ChEBI" id="CHEBI:173112"/>
        <dbReference type="EC" id="2.7.7.7"/>
    </reaction>
</comment>
<dbReference type="SUPFAM" id="SSF89550">
    <property type="entry name" value="PHP domain-like"/>
    <property type="match status" value="1"/>
</dbReference>
<dbReference type="GO" id="GO:0003676">
    <property type="term" value="F:nucleic acid binding"/>
    <property type="evidence" value="ECO:0007669"/>
    <property type="project" value="InterPro"/>
</dbReference>
<dbReference type="PANTHER" id="PTHR32294">
    <property type="entry name" value="DNA POLYMERASE III SUBUNIT ALPHA"/>
    <property type="match status" value="1"/>
</dbReference>
<name>A0A179B7Z1_9ACTO</name>
<evidence type="ECO:0000256" key="3">
    <source>
        <dbReference type="ARBA" id="ARBA00012417"/>
    </source>
</evidence>
<evidence type="ECO:0000256" key="10">
    <source>
        <dbReference type="ARBA" id="ARBA00022932"/>
    </source>
</evidence>
<dbReference type="NCBIfam" id="TIGR00594">
    <property type="entry name" value="polc"/>
    <property type="match status" value="1"/>
</dbReference>
<dbReference type="InterPro" id="IPR004805">
    <property type="entry name" value="DnaE2/DnaE/PolC"/>
</dbReference>
<evidence type="ECO:0000256" key="9">
    <source>
        <dbReference type="ARBA" id="ARBA00022763"/>
    </source>
</evidence>
<evidence type="ECO:0000256" key="7">
    <source>
        <dbReference type="ARBA" id="ARBA00022695"/>
    </source>
</evidence>
<dbReference type="Proteomes" id="UP000078368">
    <property type="component" value="Unassembled WGS sequence"/>
</dbReference>
<evidence type="ECO:0000259" key="14">
    <source>
        <dbReference type="SMART" id="SM00481"/>
    </source>
</evidence>
<dbReference type="EMBL" id="LVZK01000001">
    <property type="protein sequence ID" value="OAP87144.1"/>
    <property type="molecule type" value="Genomic_DNA"/>
</dbReference>
<reference evidence="15 16" key="1">
    <citation type="submission" date="2016-04" db="EMBL/GenBank/DDBJ databases">
        <title>Peptidophaga gingivicola gen. nov., sp. nov., isolated from human subgingival plaque.</title>
        <authorList>
            <person name="Beall C.J."/>
            <person name="Mokrzan E.M."/>
            <person name="Griffen A.L."/>
            <person name="Leys E.J."/>
        </authorList>
    </citation>
    <scope>NUCLEOTIDE SEQUENCE [LARGE SCALE GENOMIC DNA]</scope>
    <source>
        <strain evidence="15 16">BA112</strain>
    </source>
</reference>
<dbReference type="PANTHER" id="PTHR32294:SF4">
    <property type="entry name" value="ERROR-PRONE DNA POLYMERASE"/>
    <property type="match status" value="1"/>
</dbReference>
<dbReference type="Pfam" id="PF02811">
    <property type="entry name" value="PHP"/>
    <property type="match status" value="1"/>
</dbReference>
<dbReference type="GO" id="GO:0006260">
    <property type="term" value="P:DNA replication"/>
    <property type="evidence" value="ECO:0007669"/>
    <property type="project" value="UniProtKB-KW"/>
</dbReference>
<keyword evidence="7 13" id="KW-0548">Nucleotidyltransferase</keyword>
<keyword evidence="8 13" id="KW-0235">DNA replication</keyword>
<evidence type="ECO:0000256" key="12">
    <source>
        <dbReference type="ARBA" id="ARBA00049244"/>
    </source>
</evidence>
<dbReference type="InterPro" id="IPR040982">
    <property type="entry name" value="DNA_pol3_finger"/>
</dbReference>
<organism evidence="15 16">
    <name type="scientific">Peptidiphaga gingivicola</name>
    <dbReference type="NCBI Taxonomy" id="2741497"/>
    <lineage>
        <taxon>Bacteria</taxon>
        <taxon>Bacillati</taxon>
        <taxon>Actinomycetota</taxon>
        <taxon>Actinomycetes</taxon>
        <taxon>Actinomycetales</taxon>
        <taxon>Actinomycetaceae</taxon>
        <taxon>Peptidiphaga</taxon>
    </lineage>
</organism>
<dbReference type="Pfam" id="PF17657">
    <property type="entry name" value="DNA_pol3_finger"/>
    <property type="match status" value="1"/>
</dbReference>
<dbReference type="HAMAP" id="MF_01902">
    <property type="entry name" value="DNApol_error_prone"/>
    <property type="match status" value="1"/>
</dbReference>
<dbReference type="InterPro" id="IPR004365">
    <property type="entry name" value="NA-bd_OB_tRNA"/>
</dbReference>
<evidence type="ECO:0000256" key="4">
    <source>
        <dbReference type="ARBA" id="ARBA00017273"/>
    </source>
</evidence>
<evidence type="ECO:0000313" key="15">
    <source>
        <dbReference type="EMBL" id="OAP87144.1"/>
    </source>
</evidence>
<dbReference type="InterPro" id="IPR011708">
    <property type="entry name" value="DNA_pol3_alpha_NTPase_dom"/>
</dbReference>
<dbReference type="Pfam" id="PF01336">
    <property type="entry name" value="tRNA_anti-codon"/>
    <property type="match status" value="1"/>
</dbReference>
<dbReference type="InterPro" id="IPR016195">
    <property type="entry name" value="Pol/histidinol_Pase-like"/>
</dbReference>
<dbReference type="GO" id="GO:0006281">
    <property type="term" value="P:DNA repair"/>
    <property type="evidence" value="ECO:0007669"/>
    <property type="project" value="UniProtKB-UniRule"/>
</dbReference>
<feature type="domain" description="Polymerase/histidinol phosphatase N-terminal" evidence="14">
    <location>
        <begin position="1"/>
        <end position="66"/>
    </location>
</feature>
<dbReference type="AlphaFoldDB" id="A0A179B7Z1"/>
<evidence type="ECO:0000256" key="8">
    <source>
        <dbReference type="ARBA" id="ARBA00022705"/>
    </source>
</evidence>
<keyword evidence="9 13" id="KW-0227">DNA damage</keyword>
<comment type="caution">
    <text evidence="15">The sequence shown here is derived from an EMBL/GenBank/DDBJ whole genome shotgun (WGS) entry which is preliminary data.</text>
</comment>